<accession>A0AAV7MHW5</accession>
<gene>
    <name evidence="1" type="ORF">NDU88_004895</name>
</gene>
<keyword evidence="2" id="KW-1185">Reference proteome</keyword>
<evidence type="ECO:0000313" key="1">
    <source>
        <dbReference type="EMBL" id="KAJ1099800.1"/>
    </source>
</evidence>
<dbReference type="EMBL" id="JANPWB010000014">
    <property type="protein sequence ID" value="KAJ1099800.1"/>
    <property type="molecule type" value="Genomic_DNA"/>
</dbReference>
<evidence type="ECO:0000313" key="2">
    <source>
        <dbReference type="Proteomes" id="UP001066276"/>
    </source>
</evidence>
<sequence length="114" mass="13220">MLANVRREDNEVRLKYRLMLERTGRRGVLSVRQLRPPVQFKLFESGKHSPVIVAWAQQGRHIDYGVLKAGQPRMAIPAQLTCMPGNDWTDTAARPRAQRRMYRGCRLLNMQCDD</sequence>
<organism evidence="1 2">
    <name type="scientific">Pleurodeles waltl</name>
    <name type="common">Iberian ribbed newt</name>
    <dbReference type="NCBI Taxonomy" id="8319"/>
    <lineage>
        <taxon>Eukaryota</taxon>
        <taxon>Metazoa</taxon>
        <taxon>Chordata</taxon>
        <taxon>Craniata</taxon>
        <taxon>Vertebrata</taxon>
        <taxon>Euteleostomi</taxon>
        <taxon>Amphibia</taxon>
        <taxon>Batrachia</taxon>
        <taxon>Caudata</taxon>
        <taxon>Salamandroidea</taxon>
        <taxon>Salamandridae</taxon>
        <taxon>Pleurodelinae</taxon>
        <taxon>Pleurodeles</taxon>
    </lineage>
</organism>
<reference evidence="1" key="1">
    <citation type="journal article" date="2022" name="bioRxiv">
        <title>Sequencing and chromosome-scale assembly of the giantPleurodeles waltlgenome.</title>
        <authorList>
            <person name="Brown T."/>
            <person name="Elewa A."/>
            <person name="Iarovenko S."/>
            <person name="Subramanian E."/>
            <person name="Araus A.J."/>
            <person name="Petzold A."/>
            <person name="Susuki M."/>
            <person name="Suzuki K.-i.T."/>
            <person name="Hayashi T."/>
            <person name="Toyoda A."/>
            <person name="Oliveira C."/>
            <person name="Osipova E."/>
            <person name="Leigh N.D."/>
            <person name="Simon A."/>
            <person name="Yun M.H."/>
        </authorList>
    </citation>
    <scope>NUCLEOTIDE SEQUENCE</scope>
    <source>
        <strain evidence="1">20211129_DDA</strain>
        <tissue evidence="1">Liver</tissue>
    </source>
</reference>
<dbReference type="Proteomes" id="UP001066276">
    <property type="component" value="Chromosome 10"/>
</dbReference>
<comment type="caution">
    <text evidence="1">The sequence shown here is derived from an EMBL/GenBank/DDBJ whole genome shotgun (WGS) entry which is preliminary data.</text>
</comment>
<dbReference type="AlphaFoldDB" id="A0AAV7MHW5"/>
<protein>
    <submittedName>
        <fullName evidence="1">Uncharacterized protein</fullName>
    </submittedName>
</protein>
<name>A0AAV7MHW5_PLEWA</name>
<proteinExistence type="predicted"/>